<dbReference type="InterPro" id="IPR002018">
    <property type="entry name" value="CarbesteraseB"/>
</dbReference>
<gene>
    <name evidence="5" type="ORF">M406DRAFT_261836</name>
</gene>
<dbReference type="Proteomes" id="UP000803844">
    <property type="component" value="Unassembled WGS sequence"/>
</dbReference>
<dbReference type="EC" id="3.1.1.-" evidence="3"/>
<dbReference type="Pfam" id="PF00135">
    <property type="entry name" value="COesterase"/>
    <property type="match status" value="1"/>
</dbReference>
<proteinExistence type="inferred from homology"/>
<dbReference type="GO" id="GO:0016787">
    <property type="term" value="F:hydrolase activity"/>
    <property type="evidence" value="ECO:0007669"/>
    <property type="project" value="UniProtKB-KW"/>
</dbReference>
<evidence type="ECO:0000256" key="1">
    <source>
        <dbReference type="ARBA" id="ARBA00005964"/>
    </source>
</evidence>
<dbReference type="RefSeq" id="XP_040774354.1">
    <property type="nucleotide sequence ID" value="XM_040917472.1"/>
</dbReference>
<dbReference type="PROSITE" id="PS00122">
    <property type="entry name" value="CARBOXYLESTERASE_B_1"/>
    <property type="match status" value="1"/>
</dbReference>
<dbReference type="Gene3D" id="3.40.50.1820">
    <property type="entry name" value="alpha/beta hydrolase"/>
    <property type="match status" value="1"/>
</dbReference>
<reference evidence="5" key="1">
    <citation type="journal article" date="2020" name="Phytopathology">
        <title>Genome sequence of the chestnut blight fungus Cryphonectria parasitica EP155: A fundamental resource for an archetypical invasive plant pathogen.</title>
        <authorList>
            <person name="Crouch J.A."/>
            <person name="Dawe A."/>
            <person name="Aerts A."/>
            <person name="Barry K."/>
            <person name="Churchill A.C.L."/>
            <person name="Grimwood J."/>
            <person name="Hillman B."/>
            <person name="Milgroom M.G."/>
            <person name="Pangilinan J."/>
            <person name="Smith M."/>
            <person name="Salamov A."/>
            <person name="Schmutz J."/>
            <person name="Yadav J."/>
            <person name="Grigoriev I.V."/>
            <person name="Nuss D."/>
        </authorList>
    </citation>
    <scope>NUCLEOTIDE SEQUENCE</scope>
    <source>
        <strain evidence="5">EP155</strain>
    </source>
</reference>
<dbReference type="SUPFAM" id="SSF53474">
    <property type="entry name" value="alpha/beta-Hydrolases"/>
    <property type="match status" value="1"/>
</dbReference>
<dbReference type="EMBL" id="MU032349">
    <property type="protein sequence ID" value="KAF3763393.1"/>
    <property type="molecule type" value="Genomic_DNA"/>
</dbReference>
<name>A0A9P4XYL2_CRYP1</name>
<dbReference type="PANTHER" id="PTHR11559">
    <property type="entry name" value="CARBOXYLESTERASE"/>
    <property type="match status" value="1"/>
</dbReference>
<evidence type="ECO:0000313" key="5">
    <source>
        <dbReference type="EMBL" id="KAF3763393.1"/>
    </source>
</evidence>
<feature type="signal peptide" evidence="3">
    <location>
        <begin position="1"/>
        <end position="22"/>
    </location>
</feature>
<dbReference type="OrthoDB" id="408631at2759"/>
<dbReference type="InterPro" id="IPR029058">
    <property type="entry name" value="AB_hydrolase_fold"/>
</dbReference>
<keyword evidence="3" id="KW-0732">Signal</keyword>
<keyword evidence="2 3" id="KW-0378">Hydrolase</keyword>
<dbReference type="AlphaFoldDB" id="A0A9P4XYL2"/>
<feature type="domain" description="Carboxylesterase type B" evidence="4">
    <location>
        <begin position="26"/>
        <end position="529"/>
    </location>
</feature>
<protein>
    <recommendedName>
        <fullName evidence="3">Carboxylic ester hydrolase</fullName>
        <ecNumber evidence="3">3.1.1.-</ecNumber>
    </recommendedName>
</protein>
<dbReference type="InterPro" id="IPR019826">
    <property type="entry name" value="Carboxylesterase_B_AS"/>
</dbReference>
<sequence>MAFSRLAGAALAALALVPHVVSSSANPIVRTSYGHIMGATSEFREGVSTFKGIPYAEPPVGDLRWRPPVKPAPWGSEVLNATAFGNQCIQTFSNINQSIWTNMYLPVSEDCLYLNVWTSNLDLDAKQPVFLWMHGGRFWDGSGEVITFDGSGLAAEGIVVVTINDRLGPLGYLAHPELAAESPHNVSGNYGVMDMIASVEWVRDQIQYFGGDPQKITVGGQSSGSSCALDMFYSPLASGMIAGAIPESGARSPLDPLTGSLATSYRTMDTALAQGQEFIAQFNATTIEEARQITVAELLSGDGMYYLEDDTTFDDTVWYNQSSAFMDPPLFRPVLDGYVLQYTYGDSLKYNAHADVPVLTGNNADESGAMLDPGLTVASYKQFFDQFFSNTNLTSTFYELWPGETDAQANNNSNDFFQVVGRVSSCVQEYASLNSSNGANVYTYYFDHSPPIDSSLVAPNTQGTYHGAEQLYVFNNIPYNYPDAGWTSSDYTVQAQLVQYWVNFIKYGNPNGNGTGSSGNLTYWPASGNDGTTMWLGDSWGADSIATAAKKQFVLDWFVATGYTY</sequence>
<evidence type="ECO:0000256" key="3">
    <source>
        <dbReference type="RuleBase" id="RU361235"/>
    </source>
</evidence>
<dbReference type="InterPro" id="IPR050309">
    <property type="entry name" value="Type-B_Carboxylest/Lipase"/>
</dbReference>
<keyword evidence="6" id="KW-1185">Reference proteome</keyword>
<dbReference type="GeneID" id="63834601"/>
<evidence type="ECO:0000256" key="2">
    <source>
        <dbReference type="ARBA" id="ARBA00022801"/>
    </source>
</evidence>
<evidence type="ECO:0000259" key="4">
    <source>
        <dbReference type="Pfam" id="PF00135"/>
    </source>
</evidence>
<organism evidence="5 6">
    <name type="scientific">Cryphonectria parasitica (strain ATCC 38755 / EP155)</name>
    <dbReference type="NCBI Taxonomy" id="660469"/>
    <lineage>
        <taxon>Eukaryota</taxon>
        <taxon>Fungi</taxon>
        <taxon>Dikarya</taxon>
        <taxon>Ascomycota</taxon>
        <taxon>Pezizomycotina</taxon>
        <taxon>Sordariomycetes</taxon>
        <taxon>Sordariomycetidae</taxon>
        <taxon>Diaporthales</taxon>
        <taxon>Cryphonectriaceae</taxon>
        <taxon>Cryphonectria-Endothia species complex</taxon>
        <taxon>Cryphonectria</taxon>
    </lineage>
</organism>
<evidence type="ECO:0000313" key="6">
    <source>
        <dbReference type="Proteomes" id="UP000803844"/>
    </source>
</evidence>
<accession>A0A9P4XYL2</accession>
<comment type="caution">
    <text evidence="5">The sequence shown here is derived from an EMBL/GenBank/DDBJ whole genome shotgun (WGS) entry which is preliminary data.</text>
</comment>
<comment type="similarity">
    <text evidence="1 3">Belongs to the type-B carboxylesterase/lipase family.</text>
</comment>
<feature type="chain" id="PRO_5040545598" description="Carboxylic ester hydrolase" evidence="3">
    <location>
        <begin position="23"/>
        <end position="565"/>
    </location>
</feature>